<gene>
    <name evidence="1" type="ORF">LSINAPIS_LOCUS4963</name>
</gene>
<protein>
    <submittedName>
        <fullName evidence="1">Uncharacterized protein</fullName>
    </submittedName>
</protein>
<name>A0A5E4Q2U0_9NEOP</name>
<keyword evidence="2" id="KW-1185">Reference proteome</keyword>
<proteinExistence type="predicted"/>
<evidence type="ECO:0000313" key="2">
    <source>
        <dbReference type="Proteomes" id="UP000324832"/>
    </source>
</evidence>
<accession>A0A5E4Q2U0</accession>
<organism evidence="1 2">
    <name type="scientific">Leptidea sinapis</name>
    <dbReference type="NCBI Taxonomy" id="189913"/>
    <lineage>
        <taxon>Eukaryota</taxon>
        <taxon>Metazoa</taxon>
        <taxon>Ecdysozoa</taxon>
        <taxon>Arthropoda</taxon>
        <taxon>Hexapoda</taxon>
        <taxon>Insecta</taxon>
        <taxon>Pterygota</taxon>
        <taxon>Neoptera</taxon>
        <taxon>Endopterygota</taxon>
        <taxon>Lepidoptera</taxon>
        <taxon>Glossata</taxon>
        <taxon>Ditrysia</taxon>
        <taxon>Papilionoidea</taxon>
        <taxon>Pieridae</taxon>
        <taxon>Dismorphiinae</taxon>
        <taxon>Leptidea</taxon>
    </lineage>
</organism>
<dbReference type="AlphaFoldDB" id="A0A5E4Q2U0"/>
<sequence>MTNNGGEHDVPHERRMAALTAVHLVSQVLEEANVIANAAYDSGQPWKYVLGLQKMAGCLDATYVTDSILLVPNGDKENFNESKINSIMTSTPQKLDNIIHGNTEYMLIGQGDEVFNDDSDTTKSTSLFINNLFDLSDVELTAYCDESETQDIIEPDILVTMKSIMETFINSALNRAFGEETVSQSKTPSDVSSQSSYSYMDDATFPTLKDDILNNYGEGSNMVVPVENHDANIDKVDLASYENAFLTLNREEQCSENQEEPITLAEPNPRLRSSLQYQSHRRWLPSGVPLPAGVARRVCDSWLAFEDGGIKTWFYMWEVSNIA</sequence>
<dbReference type="EMBL" id="FZQP02001337">
    <property type="protein sequence ID" value="VVC92532.1"/>
    <property type="molecule type" value="Genomic_DNA"/>
</dbReference>
<reference evidence="1 2" key="1">
    <citation type="submission" date="2017-07" db="EMBL/GenBank/DDBJ databases">
        <authorList>
            <person name="Talla V."/>
            <person name="Backstrom N."/>
        </authorList>
    </citation>
    <scope>NUCLEOTIDE SEQUENCE [LARGE SCALE GENOMIC DNA]</scope>
</reference>
<evidence type="ECO:0000313" key="1">
    <source>
        <dbReference type="EMBL" id="VVC92532.1"/>
    </source>
</evidence>
<dbReference type="Proteomes" id="UP000324832">
    <property type="component" value="Unassembled WGS sequence"/>
</dbReference>